<reference evidence="2 3" key="1">
    <citation type="journal article" date="2023" name="Virus Evol.">
        <title>Computational host range prediction-The good, the bad, and the ugly.</title>
        <authorList>
            <person name="Howell A.A."/>
            <person name="Versoza C.J."/>
            <person name="Pfeifer S.P."/>
        </authorList>
    </citation>
    <scope>NUCLEOTIDE SEQUENCE [LARGE SCALE GENOMIC DNA]</scope>
    <source>
        <strain evidence="2 3">1610/1b</strain>
    </source>
</reference>
<evidence type="ECO:0000313" key="3">
    <source>
        <dbReference type="Proteomes" id="UP001479933"/>
    </source>
</evidence>
<evidence type="ECO:0000313" key="2">
    <source>
        <dbReference type="EMBL" id="WYY07689.1"/>
    </source>
</evidence>
<evidence type="ECO:0000256" key="1">
    <source>
        <dbReference type="SAM" id="Phobius"/>
    </source>
</evidence>
<keyword evidence="1" id="KW-1133">Transmembrane helix</keyword>
<sequence>MTDDYSDQNQTAVTAPERHRSVMMAISALLTLLVAAWCLADGPFLFSGAGLPWALLAGGIVVGIGLIASGFRRK</sequence>
<dbReference type="RefSeq" id="WP_066166008.1">
    <property type="nucleotide sequence ID" value="NZ_CP136137.1"/>
</dbReference>
<keyword evidence="3" id="KW-1185">Reference proteome</keyword>
<gene>
    <name evidence="2" type="ORF">RVF87_00950</name>
</gene>
<accession>A0ABZ2U4C6</accession>
<keyword evidence="1" id="KW-0812">Transmembrane</keyword>
<dbReference type="EMBL" id="CP136137">
    <property type="protein sequence ID" value="WYY07689.1"/>
    <property type="molecule type" value="Genomic_DNA"/>
</dbReference>
<keyword evidence="1" id="KW-0472">Membrane</keyword>
<name>A0ABZ2U4C6_9ACTN</name>
<organism evidence="2 3">
    <name type="scientific">Gordonia hydrophobica</name>
    <dbReference type="NCBI Taxonomy" id="40516"/>
    <lineage>
        <taxon>Bacteria</taxon>
        <taxon>Bacillati</taxon>
        <taxon>Actinomycetota</taxon>
        <taxon>Actinomycetes</taxon>
        <taxon>Mycobacteriales</taxon>
        <taxon>Gordoniaceae</taxon>
        <taxon>Gordonia</taxon>
    </lineage>
</organism>
<feature type="transmembrane region" description="Helical" evidence="1">
    <location>
        <begin position="21"/>
        <end position="39"/>
    </location>
</feature>
<feature type="transmembrane region" description="Helical" evidence="1">
    <location>
        <begin position="51"/>
        <end position="71"/>
    </location>
</feature>
<proteinExistence type="predicted"/>
<protein>
    <submittedName>
        <fullName evidence="2">Uncharacterized protein</fullName>
    </submittedName>
</protein>
<dbReference type="Proteomes" id="UP001479933">
    <property type="component" value="Chromosome"/>
</dbReference>